<keyword evidence="2" id="KW-1185">Reference proteome</keyword>
<dbReference type="EMBL" id="JAVDWH010000001">
    <property type="protein sequence ID" value="MDR7085386.1"/>
    <property type="molecule type" value="Genomic_DNA"/>
</dbReference>
<dbReference type="RefSeq" id="WP_309965596.1">
    <property type="nucleotide sequence ID" value="NZ_JAVDWH010000001.1"/>
</dbReference>
<dbReference type="PANTHER" id="PTHR42905:SF16">
    <property type="entry name" value="CARBOXYPHOSPHONOENOLPYRUVATE PHOSPHONOMUTASE-LIKE PROTEIN (AFU_ORTHOLOGUE AFUA_5G07230)"/>
    <property type="match status" value="1"/>
</dbReference>
<proteinExistence type="predicted"/>
<dbReference type="Gene3D" id="3.20.20.60">
    <property type="entry name" value="Phosphoenolpyruvate-binding domains"/>
    <property type="match status" value="1"/>
</dbReference>
<name>A0ABU1UJN0_9ACTN</name>
<sequence length="268" mass="27339">MNAAAAAFLALHRPGAGFILPNAWDGGSARLLEQVGFPAIATTSAGIAFSRGLPDAGMTGADMLDCIALIVEAVDCPVSADLESGYGNTPDQVASTVAAAVAIGVVGGNLEDATPSGGLFSVEEGRERLEAARSAAPAGSFVLNARTDTYMVSHPDAFAETIRRAEQYVDAGADCIFVPGVSDADEIGRLTAEIGAPVNVVAGLVEPVLDAATLRDLGVARISIGGTLTRAALSLVDRAGREMLEHGTFGFADGLISYGEFQQKLGSD</sequence>
<protein>
    <submittedName>
        <fullName evidence="1">2-methylisocitrate lyase-like PEP mutase family enzyme</fullName>
    </submittedName>
</protein>
<dbReference type="Gene3D" id="6.10.250.2750">
    <property type="match status" value="1"/>
</dbReference>
<dbReference type="InterPro" id="IPR040442">
    <property type="entry name" value="Pyrv_kinase-like_dom_sf"/>
</dbReference>
<dbReference type="InterPro" id="IPR015813">
    <property type="entry name" value="Pyrv/PenolPyrv_kinase-like_dom"/>
</dbReference>
<dbReference type="Proteomes" id="UP001257739">
    <property type="component" value="Unassembled WGS sequence"/>
</dbReference>
<organism evidence="1 2">
    <name type="scientific">Aeromicrobium panaciterrae</name>
    <dbReference type="NCBI Taxonomy" id="363861"/>
    <lineage>
        <taxon>Bacteria</taxon>
        <taxon>Bacillati</taxon>
        <taxon>Actinomycetota</taxon>
        <taxon>Actinomycetes</taxon>
        <taxon>Propionibacteriales</taxon>
        <taxon>Nocardioidaceae</taxon>
        <taxon>Aeromicrobium</taxon>
    </lineage>
</organism>
<comment type="caution">
    <text evidence="1">The sequence shown here is derived from an EMBL/GenBank/DDBJ whole genome shotgun (WGS) entry which is preliminary data.</text>
</comment>
<evidence type="ECO:0000313" key="1">
    <source>
        <dbReference type="EMBL" id="MDR7085386.1"/>
    </source>
</evidence>
<accession>A0ABU1UJN0</accession>
<gene>
    <name evidence="1" type="ORF">J2X11_000225</name>
</gene>
<dbReference type="CDD" id="cd00377">
    <property type="entry name" value="ICL_PEPM"/>
    <property type="match status" value="1"/>
</dbReference>
<reference evidence="1 2" key="1">
    <citation type="submission" date="2023-07" db="EMBL/GenBank/DDBJ databases">
        <title>Sorghum-associated microbial communities from plants grown in Nebraska, USA.</title>
        <authorList>
            <person name="Schachtman D."/>
        </authorList>
    </citation>
    <scope>NUCLEOTIDE SEQUENCE [LARGE SCALE GENOMIC DNA]</scope>
    <source>
        <strain evidence="1 2">BE248</strain>
    </source>
</reference>
<dbReference type="PANTHER" id="PTHR42905">
    <property type="entry name" value="PHOSPHOENOLPYRUVATE CARBOXYLASE"/>
    <property type="match status" value="1"/>
</dbReference>
<dbReference type="SUPFAM" id="SSF51621">
    <property type="entry name" value="Phosphoenolpyruvate/pyruvate domain"/>
    <property type="match status" value="1"/>
</dbReference>
<dbReference type="InterPro" id="IPR039556">
    <property type="entry name" value="ICL/PEPM"/>
</dbReference>
<dbReference type="Pfam" id="PF13714">
    <property type="entry name" value="PEP_mutase"/>
    <property type="match status" value="1"/>
</dbReference>
<evidence type="ECO:0000313" key="2">
    <source>
        <dbReference type="Proteomes" id="UP001257739"/>
    </source>
</evidence>